<evidence type="ECO:0000256" key="1">
    <source>
        <dbReference type="SAM" id="MobiDB-lite"/>
    </source>
</evidence>
<evidence type="ECO:0000259" key="2">
    <source>
        <dbReference type="Pfam" id="PF00004"/>
    </source>
</evidence>
<dbReference type="GO" id="GO:0007005">
    <property type="term" value="P:mitochondrion organization"/>
    <property type="evidence" value="ECO:0007669"/>
    <property type="project" value="TreeGrafter"/>
</dbReference>
<dbReference type="EMBL" id="QQBB01000007">
    <property type="protein sequence ID" value="RDI57227.1"/>
    <property type="molecule type" value="Genomic_DNA"/>
</dbReference>
<dbReference type="InterPro" id="IPR003959">
    <property type="entry name" value="ATPase_AAA_core"/>
</dbReference>
<dbReference type="InterPro" id="IPR027065">
    <property type="entry name" value="Lon_Prtase"/>
</dbReference>
<protein>
    <submittedName>
        <fullName evidence="3">ATPase family protein associated with various cellular activities (AAA)</fullName>
    </submittedName>
</protein>
<dbReference type="GO" id="GO:0016887">
    <property type="term" value="F:ATP hydrolysis activity"/>
    <property type="evidence" value="ECO:0007669"/>
    <property type="project" value="InterPro"/>
</dbReference>
<sequence length="534" mass="58398">MSADRPPRDPGHRSDRDRRHFDRRRKAALAGLHLPTEQELLEGMPFLANDVRQDMQAFAERLMPRLRRKASHAHFAAAINGLEQLTVSPGADEVRALTDILEEATASLPDGVQSWRLRCRIYLAHFGDHRAALALARDAILMALAMQSYSREPATALKMVKAALGWLFFATSDPGYAYLGREVRVASRAEPARMVDHYGGLLVEFVEQQAHEALLATIADEETARGKLAANETANTPSVPMPMGSLGAAMSTSVVIFNHVGNANTGEGKKVAKELEGLTGKALPLIPVPDLKAARAALRAEFPYAADVIDDVLRDVALRSHVQIRPTILVGSPGCGKSRFATRLLTVLNLPHDLIPCGGVSDGTFAGTPRRWSTGEPSLPVALITRYKAAGPGAILDEIEKVGTSRHNGQAHDALLAFLERETASRFHDPYVQAPCDLSYVTWVMTANSLEGVSAPLRDRCRVIPFPEPGQDHLPTLSRQIISGLLAEQGLDHRWVRPLDEIEVEAVTKAWPGGSLRKLRRVIEVILTSRDVRH</sequence>
<dbReference type="InterPro" id="IPR027417">
    <property type="entry name" value="P-loop_NTPase"/>
</dbReference>
<name>A0A370HIE7_9HYPH</name>
<feature type="region of interest" description="Disordered" evidence="1">
    <location>
        <begin position="1"/>
        <end position="21"/>
    </location>
</feature>
<reference evidence="3 4" key="1">
    <citation type="submission" date="2018-07" db="EMBL/GenBank/DDBJ databases">
        <title>Genomic Encyclopedia of Type Strains, Phase IV (KMG-IV): sequencing the most valuable type-strain genomes for metagenomic binning, comparative biology and taxonomic classification.</title>
        <authorList>
            <person name="Goeker M."/>
        </authorList>
    </citation>
    <scope>NUCLEOTIDE SEQUENCE [LARGE SCALE GENOMIC DNA]</scope>
    <source>
        <strain evidence="3 4">DSM 14364</strain>
    </source>
</reference>
<dbReference type="OrthoDB" id="5297432at2"/>
<dbReference type="Proteomes" id="UP000254925">
    <property type="component" value="Unassembled WGS sequence"/>
</dbReference>
<feature type="compositionally biased region" description="Basic and acidic residues" evidence="1">
    <location>
        <begin position="1"/>
        <end position="20"/>
    </location>
</feature>
<organism evidence="3 4">
    <name type="scientific">Microvirga subterranea</name>
    <dbReference type="NCBI Taxonomy" id="186651"/>
    <lineage>
        <taxon>Bacteria</taxon>
        <taxon>Pseudomonadati</taxon>
        <taxon>Pseudomonadota</taxon>
        <taxon>Alphaproteobacteria</taxon>
        <taxon>Hyphomicrobiales</taxon>
        <taxon>Methylobacteriaceae</taxon>
        <taxon>Microvirga</taxon>
    </lineage>
</organism>
<dbReference type="PANTHER" id="PTHR43718">
    <property type="entry name" value="LON PROTEASE"/>
    <property type="match status" value="1"/>
</dbReference>
<dbReference type="GO" id="GO:0004252">
    <property type="term" value="F:serine-type endopeptidase activity"/>
    <property type="evidence" value="ECO:0007669"/>
    <property type="project" value="InterPro"/>
</dbReference>
<dbReference type="SUPFAM" id="SSF52540">
    <property type="entry name" value="P-loop containing nucleoside triphosphate hydrolases"/>
    <property type="match status" value="1"/>
</dbReference>
<dbReference type="AlphaFoldDB" id="A0A370HIE7"/>
<dbReference type="GO" id="GO:0006515">
    <property type="term" value="P:protein quality control for misfolded or incompletely synthesized proteins"/>
    <property type="evidence" value="ECO:0007669"/>
    <property type="project" value="TreeGrafter"/>
</dbReference>
<dbReference type="PANTHER" id="PTHR43718:SF2">
    <property type="entry name" value="LON PROTEASE HOMOLOG, MITOCHONDRIAL"/>
    <property type="match status" value="1"/>
</dbReference>
<dbReference type="GO" id="GO:0004176">
    <property type="term" value="F:ATP-dependent peptidase activity"/>
    <property type="evidence" value="ECO:0007669"/>
    <property type="project" value="InterPro"/>
</dbReference>
<proteinExistence type="predicted"/>
<feature type="domain" description="ATPase AAA-type core" evidence="2">
    <location>
        <begin position="328"/>
        <end position="463"/>
    </location>
</feature>
<evidence type="ECO:0000313" key="3">
    <source>
        <dbReference type="EMBL" id="RDI57227.1"/>
    </source>
</evidence>
<dbReference type="Gene3D" id="3.40.50.300">
    <property type="entry name" value="P-loop containing nucleotide triphosphate hydrolases"/>
    <property type="match status" value="1"/>
</dbReference>
<dbReference type="GO" id="GO:0005524">
    <property type="term" value="F:ATP binding"/>
    <property type="evidence" value="ECO:0007669"/>
    <property type="project" value="InterPro"/>
</dbReference>
<dbReference type="GO" id="GO:0051131">
    <property type="term" value="P:chaperone-mediated protein complex assembly"/>
    <property type="evidence" value="ECO:0007669"/>
    <property type="project" value="TreeGrafter"/>
</dbReference>
<accession>A0A370HIE7</accession>
<gene>
    <name evidence="3" type="ORF">DES45_107144</name>
</gene>
<evidence type="ECO:0000313" key="4">
    <source>
        <dbReference type="Proteomes" id="UP000254925"/>
    </source>
</evidence>
<keyword evidence="4" id="KW-1185">Reference proteome</keyword>
<dbReference type="GO" id="GO:0003697">
    <property type="term" value="F:single-stranded DNA binding"/>
    <property type="evidence" value="ECO:0007669"/>
    <property type="project" value="TreeGrafter"/>
</dbReference>
<comment type="caution">
    <text evidence="3">The sequence shown here is derived from an EMBL/GenBank/DDBJ whole genome shotgun (WGS) entry which is preliminary data.</text>
</comment>
<dbReference type="Pfam" id="PF00004">
    <property type="entry name" value="AAA"/>
    <property type="match status" value="1"/>
</dbReference>